<keyword evidence="1" id="KW-0732">Signal</keyword>
<sequence length="118" mass="12299">MSHPLLLCVFRLLPSPGAPPSNAVPNRICVNPMSSMIPVCCSCVSNCGGGGADGDGAAAAAACAGRVCLKRRRMTNRPDRALHDAENRHSRIYVESVASPGPAVRCRTISSVYPHGSV</sequence>
<dbReference type="AlphaFoldDB" id="A0A2M4C7F6"/>
<evidence type="ECO:0000256" key="1">
    <source>
        <dbReference type="SAM" id="SignalP"/>
    </source>
</evidence>
<reference evidence="2" key="1">
    <citation type="submission" date="2018-01" db="EMBL/GenBank/DDBJ databases">
        <title>An insight into the sialome of Amazonian anophelines.</title>
        <authorList>
            <person name="Ribeiro J.M."/>
            <person name="Scarpassa V."/>
            <person name="Calvo E."/>
        </authorList>
    </citation>
    <scope>NUCLEOTIDE SEQUENCE</scope>
    <source>
        <tissue evidence="2">Salivary glands</tissue>
    </source>
</reference>
<feature type="signal peptide" evidence="1">
    <location>
        <begin position="1"/>
        <end position="23"/>
    </location>
</feature>
<name>A0A2M4C7F6_9DIPT</name>
<organism evidence="2">
    <name type="scientific">Anopheles marajoara</name>
    <dbReference type="NCBI Taxonomy" id="58244"/>
    <lineage>
        <taxon>Eukaryota</taxon>
        <taxon>Metazoa</taxon>
        <taxon>Ecdysozoa</taxon>
        <taxon>Arthropoda</taxon>
        <taxon>Hexapoda</taxon>
        <taxon>Insecta</taxon>
        <taxon>Pterygota</taxon>
        <taxon>Neoptera</taxon>
        <taxon>Endopterygota</taxon>
        <taxon>Diptera</taxon>
        <taxon>Nematocera</taxon>
        <taxon>Culicoidea</taxon>
        <taxon>Culicidae</taxon>
        <taxon>Anophelinae</taxon>
        <taxon>Anopheles</taxon>
    </lineage>
</organism>
<evidence type="ECO:0000313" key="2">
    <source>
        <dbReference type="EMBL" id="MBW61253.1"/>
    </source>
</evidence>
<protein>
    <submittedName>
        <fullName evidence="2">Putative secreted protein</fullName>
    </submittedName>
</protein>
<dbReference type="EMBL" id="GGFJ01012112">
    <property type="protein sequence ID" value="MBW61253.1"/>
    <property type="molecule type" value="Transcribed_RNA"/>
</dbReference>
<proteinExistence type="predicted"/>
<accession>A0A2M4C7F6</accession>
<feature type="chain" id="PRO_5014753285" evidence="1">
    <location>
        <begin position="24"/>
        <end position="118"/>
    </location>
</feature>